<dbReference type="GO" id="GO:0032977">
    <property type="term" value="F:membrane insertase activity"/>
    <property type="evidence" value="ECO:0007669"/>
    <property type="project" value="InterPro"/>
</dbReference>
<dbReference type="PANTHER" id="PTHR12428:SF65">
    <property type="entry name" value="CYTOCHROME C OXIDASE ASSEMBLY PROTEIN COX18, MITOCHONDRIAL"/>
    <property type="match status" value="1"/>
</dbReference>
<evidence type="ECO:0000259" key="8">
    <source>
        <dbReference type="Pfam" id="PF02096"/>
    </source>
</evidence>
<evidence type="ECO:0000256" key="6">
    <source>
        <dbReference type="RuleBase" id="RU003945"/>
    </source>
</evidence>
<evidence type="ECO:0000256" key="3">
    <source>
        <dbReference type="ARBA" id="ARBA00022692"/>
    </source>
</evidence>
<feature type="transmembrane region" description="Helical" evidence="7">
    <location>
        <begin position="82"/>
        <end position="104"/>
    </location>
</feature>
<comment type="caution">
    <text evidence="9">The sequence shown here is derived from an EMBL/GenBank/DDBJ whole genome shotgun (WGS) entry which is preliminary data.</text>
</comment>
<dbReference type="EMBL" id="JANBUL010000029">
    <property type="protein sequence ID" value="KAJ2784304.1"/>
    <property type="molecule type" value="Genomic_DNA"/>
</dbReference>
<dbReference type="Pfam" id="PF02096">
    <property type="entry name" value="60KD_IMP"/>
    <property type="match status" value="1"/>
</dbReference>
<keyword evidence="10" id="KW-1185">Reference proteome</keyword>
<evidence type="ECO:0000256" key="5">
    <source>
        <dbReference type="ARBA" id="ARBA00023136"/>
    </source>
</evidence>
<reference evidence="9" key="1">
    <citation type="submission" date="2022-07" db="EMBL/GenBank/DDBJ databases">
        <title>Phylogenomic reconstructions and comparative analyses of Kickxellomycotina fungi.</title>
        <authorList>
            <person name="Reynolds N.K."/>
            <person name="Stajich J.E."/>
            <person name="Barry K."/>
            <person name="Grigoriev I.V."/>
            <person name="Crous P."/>
            <person name="Smith M.E."/>
        </authorList>
    </citation>
    <scope>NUCLEOTIDE SEQUENCE</scope>
    <source>
        <strain evidence="9">NBRC 105414</strain>
    </source>
</reference>
<comment type="subcellular location">
    <subcellularLocation>
        <location evidence="1 6">Membrane</location>
        <topology evidence="1 6">Multi-pass membrane protein</topology>
    </subcellularLocation>
</comment>
<evidence type="ECO:0000313" key="9">
    <source>
        <dbReference type="EMBL" id="KAJ2784304.1"/>
    </source>
</evidence>
<proteinExistence type="inferred from homology"/>
<accession>A0A9W8LLY3</accession>
<feature type="transmembrane region" description="Helical" evidence="7">
    <location>
        <begin position="159"/>
        <end position="182"/>
    </location>
</feature>
<keyword evidence="5 7" id="KW-0472">Membrane</keyword>
<dbReference type="AlphaFoldDB" id="A0A9W8LLY3"/>
<dbReference type="OrthoDB" id="2148490at2759"/>
<feature type="domain" description="Membrane insertase YidC/Oxa/ALB C-terminal" evidence="8">
    <location>
        <begin position="82"/>
        <end position="305"/>
    </location>
</feature>
<evidence type="ECO:0000256" key="4">
    <source>
        <dbReference type="ARBA" id="ARBA00022989"/>
    </source>
</evidence>
<feature type="transmembrane region" description="Helical" evidence="7">
    <location>
        <begin position="263"/>
        <end position="282"/>
    </location>
</feature>
<feature type="transmembrane region" description="Helical" evidence="7">
    <location>
        <begin position="232"/>
        <end position="251"/>
    </location>
</feature>
<feature type="transmembrane region" description="Helical" evidence="7">
    <location>
        <begin position="288"/>
        <end position="306"/>
    </location>
</feature>
<dbReference type="Proteomes" id="UP001140217">
    <property type="component" value="Unassembled WGS sequence"/>
</dbReference>
<evidence type="ECO:0000313" key="10">
    <source>
        <dbReference type="Proteomes" id="UP001140217"/>
    </source>
</evidence>
<evidence type="ECO:0000256" key="7">
    <source>
        <dbReference type="SAM" id="Phobius"/>
    </source>
</evidence>
<protein>
    <submittedName>
        <fullName evidence="9">Cytochrome c oxidase assembly protein cox18, mitochondrial</fullName>
    </submittedName>
</protein>
<dbReference type="InterPro" id="IPR001708">
    <property type="entry name" value="YidC/ALB3/OXA1/COX18"/>
</dbReference>
<sequence>MFAVGVGRSGPARLLARIRRPIPARGVLGAAGRRHMSAAGGGGPASVGGAPEGSILLVDVAQSALEALHDGTLLAAAGAMPWWAAIGAATAALHLALVLPLRVYQQRTAARVQRLRPAMQAWRFGVESSLRLETRGQGLDGAAMRRLLRRRLLLKNNELLLTQGCHPMFLLLLPLAQLPVWFSVSYALRHLCGRAVWLLDSDSAVYAVADGMRTEGALWFADLAANDPTHCLPLVVFAASMANVVLSHMALRGMAAGRAPWFVRLGAAVSYTAPFVMGYVSLLQPAGLVLYWAASSGLALAANLALRSGALRRALRLPQPAPELRLPYSPAEAARSRALAHKQPTQN</sequence>
<evidence type="ECO:0000256" key="2">
    <source>
        <dbReference type="ARBA" id="ARBA00009877"/>
    </source>
</evidence>
<dbReference type="GO" id="GO:0005743">
    <property type="term" value="C:mitochondrial inner membrane"/>
    <property type="evidence" value="ECO:0007669"/>
    <property type="project" value="TreeGrafter"/>
</dbReference>
<gene>
    <name evidence="9" type="primary">COX18</name>
    <name evidence="9" type="ORF">H4R18_001190</name>
</gene>
<keyword evidence="3 6" id="KW-0812">Transmembrane</keyword>
<dbReference type="PANTHER" id="PTHR12428">
    <property type="entry name" value="OXA1"/>
    <property type="match status" value="1"/>
</dbReference>
<evidence type="ECO:0000256" key="1">
    <source>
        <dbReference type="ARBA" id="ARBA00004141"/>
    </source>
</evidence>
<dbReference type="InterPro" id="IPR028055">
    <property type="entry name" value="YidC/Oxa/ALB_C"/>
</dbReference>
<organism evidence="9 10">
    <name type="scientific">Coemansia javaensis</name>
    <dbReference type="NCBI Taxonomy" id="2761396"/>
    <lineage>
        <taxon>Eukaryota</taxon>
        <taxon>Fungi</taxon>
        <taxon>Fungi incertae sedis</taxon>
        <taxon>Zoopagomycota</taxon>
        <taxon>Kickxellomycotina</taxon>
        <taxon>Kickxellomycetes</taxon>
        <taxon>Kickxellales</taxon>
        <taxon>Kickxellaceae</taxon>
        <taxon>Coemansia</taxon>
    </lineage>
</organism>
<name>A0A9W8LLY3_9FUNG</name>
<keyword evidence="4 7" id="KW-1133">Transmembrane helix</keyword>
<dbReference type="GO" id="GO:0032979">
    <property type="term" value="P:protein insertion into mitochondrial inner membrane from matrix"/>
    <property type="evidence" value="ECO:0007669"/>
    <property type="project" value="TreeGrafter"/>
</dbReference>
<comment type="similarity">
    <text evidence="2 6">Belongs to the OXA1/ALB3/YidC family.</text>
</comment>